<dbReference type="EMBL" id="CSBK01001480">
    <property type="protein sequence ID" value="COY72319.1"/>
    <property type="molecule type" value="Genomic_DNA"/>
</dbReference>
<feature type="region of interest" description="Disordered" evidence="1">
    <location>
        <begin position="1"/>
        <end position="34"/>
    </location>
</feature>
<evidence type="ECO:0000313" key="2">
    <source>
        <dbReference type="EMBL" id="COW88249.1"/>
    </source>
</evidence>
<evidence type="ECO:0000313" key="3">
    <source>
        <dbReference type="EMBL" id="COY72319.1"/>
    </source>
</evidence>
<dbReference type="AlphaFoldDB" id="A0A655JGX2"/>
<organism evidence="2 5">
    <name type="scientific">Mycobacterium tuberculosis</name>
    <dbReference type="NCBI Taxonomy" id="1773"/>
    <lineage>
        <taxon>Bacteria</taxon>
        <taxon>Bacillati</taxon>
        <taxon>Actinomycetota</taxon>
        <taxon>Actinomycetes</taxon>
        <taxon>Mycobacteriales</taxon>
        <taxon>Mycobacteriaceae</taxon>
        <taxon>Mycobacterium</taxon>
        <taxon>Mycobacterium tuberculosis complex</taxon>
    </lineage>
</organism>
<sequence>MADSAFPSRDTTGEGRGDQRHAIGGDDGAYRVGMHHRRPGVRPALRNAHQDTVVAANPHQVIGKRQVGKELPLPDHRMQVVHRAARQHRVFGEQITECGHE</sequence>
<gene>
    <name evidence="2" type="ORF">ERS007720_03471</name>
    <name evidence="3" type="ORF">ERS007739_03010</name>
</gene>
<reference evidence="3" key="2">
    <citation type="submission" date="2015-03" db="EMBL/GenBank/DDBJ databases">
        <authorList>
            <consortium name="Pathogen Informatics"/>
            <person name="Murphy D."/>
        </authorList>
    </citation>
    <scope>NUCLEOTIDE SEQUENCE</scope>
    <source>
        <strain evidence="3">N09902308</strain>
    </source>
</reference>
<reference evidence="4 5" key="1">
    <citation type="submission" date="2015-03" db="EMBL/GenBank/DDBJ databases">
        <authorList>
            <consortium name="Pathogen Informatics"/>
        </authorList>
    </citation>
    <scope>NUCLEOTIDE SEQUENCE [LARGE SCALE GENOMIC DNA]</scope>
    <source>
        <strain evidence="2 5">M09401471</strain>
        <strain evidence="4">N09902308</strain>
    </source>
</reference>
<accession>A0A655JGX2</accession>
<protein>
    <submittedName>
        <fullName evidence="2">Uncharacterized protein</fullName>
    </submittedName>
</protein>
<dbReference type="Proteomes" id="UP000044938">
    <property type="component" value="Unassembled WGS sequence"/>
</dbReference>
<proteinExistence type="predicted"/>
<evidence type="ECO:0000256" key="1">
    <source>
        <dbReference type="SAM" id="MobiDB-lite"/>
    </source>
</evidence>
<dbReference type="Proteomes" id="UP000039021">
    <property type="component" value="Unassembled WGS sequence"/>
</dbReference>
<evidence type="ECO:0000313" key="4">
    <source>
        <dbReference type="Proteomes" id="UP000039021"/>
    </source>
</evidence>
<evidence type="ECO:0000313" key="5">
    <source>
        <dbReference type="Proteomes" id="UP000044938"/>
    </source>
</evidence>
<name>A0A655JGX2_MYCTX</name>
<dbReference type="EMBL" id="CSAJ01000561">
    <property type="protein sequence ID" value="COW88249.1"/>
    <property type="molecule type" value="Genomic_DNA"/>
</dbReference>
<feature type="compositionally biased region" description="Basic and acidic residues" evidence="1">
    <location>
        <begin position="11"/>
        <end position="24"/>
    </location>
</feature>